<evidence type="ECO:0000313" key="3">
    <source>
        <dbReference type="EMBL" id="TWU54571.1"/>
    </source>
</evidence>
<dbReference type="Pfam" id="PF07593">
    <property type="entry name" value="UnbV_ASPIC"/>
    <property type="match status" value="1"/>
</dbReference>
<dbReference type="Gene3D" id="1.25.40.10">
    <property type="entry name" value="Tetratricopeptide repeat domain"/>
    <property type="match status" value="1"/>
</dbReference>
<evidence type="ECO:0000256" key="1">
    <source>
        <dbReference type="ARBA" id="ARBA00022729"/>
    </source>
</evidence>
<dbReference type="Gene3D" id="2.130.10.130">
    <property type="entry name" value="Integrin alpha, N-terminal"/>
    <property type="match status" value="1"/>
</dbReference>
<reference evidence="3 4" key="1">
    <citation type="submission" date="2019-02" db="EMBL/GenBank/DDBJ databases">
        <title>Deep-cultivation of Planctomycetes and their phenomic and genomic characterization uncovers novel biology.</title>
        <authorList>
            <person name="Wiegand S."/>
            <person name="Jogler M."/>
            <person name="Boedeker C."/>
            <person name="Pinto D."/>
            <person name="Vollmers J."/>
            <person name="Rivas-Marin E."/>
            <person name="Kohn T."/>
            <person name="Peeters S.H."/>
            <person name="Heuer A."/>
            <person name="Rast P."/>
            <person name="Oberbeckmann S."/>
            <person name="Bunk B."/>
            <person name="Jeske O."/>
            <person name="Meyerdierks A."/>
            <person name="Storesund J.E."/>
            <person name="Kallscheuer N."/>
            <person name="Luecker S."/>
            <person name="Lage O.M."/>
            <person name="Pohl T."/>
            <person name="Merkel B.J."/>
            <person name="Hornburger P."/>
            <person name="Mueller R.-W."/>
            <person name="Bruemmer F."/>
            <person name="Labrenz M."/>
            <person name="Spormann A.M."/>
            <person name="Op Den Camp H."/>
            <person name="Overmann J."/>
            <person name="Amann R."/>
            <person name="Jetten M.S.M."/>
            <person name="Mascher T."/>
            <person name="Medema M.H."/>
            <person name="Devos D.P."/>
            <person name="Kaster A.-K."/>
            <person name="Ovreas L."/>
            <person name="Rohde M."/>
            <person name="Galperin M.Y."/>
            <person name="Jogler C."/>
        </authorList>
    </citation>
    <scope>NUCLEOTIDE SEQUENCE [LARGE SCALE GENOMIC DNA]</scope>
    <source>
        <strain evidence="3 4">Poly51</strain>
    </source>
</reference>
<accession>A0A5C6F548</accession>
<dbReference type="Pfam" id="PF13517">
    <property type="entry name" value="FG-GAP_3"/>
    <property type="match status" value="2"/>
</dbReference>
<dbReference type="InterPro" id="IPR028994">
    <property type="entry name" value="Integrin_alpha_N"/>
</dbReference>
<sequence>MSKKPETTLPSNRHASVGGFRCLLLAWIFTCALSGLLGCSTETAAPSSRSMDSLAAMRAAVNAGQWPLAFQYSDSVLARHHREPGVVREVAEVARRVGQPAIAIGLLEEACRAESYSDEPQVLEAVSARISVGQLHDAMKLLEDSLTIQPDHLESRRWLFDFYVGIEQPLDAVPHGLFLIRKRKFDVELLLALVRDHRRTLSTEPLDAMVVRNPSDRRPLIGKAKESFDAGNFDAAIELLKDIVTSHQDYFPAQALLGRSLAAARRFDEFQKWSESQSKEIQRFPSYWIALGDWAREAHREQAAARAYWEAARLGDLDVEAFSKLTILLRQLKWDDGVIPPEVIASVESRLSRLSELSNAVARFTRTGQQSSADAASVAESLHRLGRFWEAEAWAAVATTMVKENDGTAKAIRAKIVTSLNKDTPWQLAEPYHQLDLSGLPLSSGDDGNGSAISLDFGNEDASASDLEFANEAKQRGLNFFGKSAADPGVSHTMIHYTTGCGGGTIDFDLDGNSDLYLTSAGGTPHQSDSQSNALMRNLDGVFTNVTQSSSSDSTEFGQGAAVGDVNEDGFPDLLVLNFGPDQLFINNGDGSFRDASRTWLPETESKWSTSGAIADVDGDGINDAIVVHYCGGPDVLSRVCADDVNGTQSCAPTTYSAEQDSFMKGAASGGFVDKTIQWGAIASVPGRGLGIVTGSFDDQPGVDVYVTNDQTDNHYFSPSKDETGFCLHESAMVRGLARNDRSLAQGSMGIAAADLTGDGKADLYVTNFLSEYNTFYRQRGSGLWQDQTNSVGLAQPTMAMVGWGTSAVDFDLNGTNELIVCNGHVDNYAAEKPSSLSDAALKDSAPFAMPLQIFQRGAADRYVRVDNKVSGEYFSNPHAGRALWTIDANGDDRCDVVVTHQTEPVALLVNHTVTDHHHLAIRLSGRNVSRDAVGTVVKISTDENTQTAFLTSGDGYMCSDERVIRFGLGPRDAKVTATVLWPDGSTQTHTSLSIDADWLIVQGDSPFELKNDLKLAKP</sequence>
<dbReference type="SUPFAM" id="SSF48452">
    <property type="entry name" value="TPR-like"/>
    <property type="match status" value="2"/>
</dbReference>
<comment type="caution">
    <text evidence="3">The sequence shown here is derived from an EMBL/GenBank/DDBJ whole genome shotgun (WGS) entry which is preliminary data.</text>
</comment>
<keyword evidence="1" id="KW-0732">Signal</keyword>
<dbReference type="PANTHER" id="PTHR16026">
    <property type="entry name" value="CARTILAGE ACIDIC PROTEIN 1"/>
    <property type="match status" value="1"/>
</dbReference>
<dbReference type="InterPro" id="IPR011990">
    <property type="entry name" value="TPR-like_helical_dom_sf"/>
</dbReference>
<dbReference type="PANTHER" id="PTHR16026:SF0">
    <property type="entry name" value="CARTILAGE ACIDIC PROTEIN 1"/>
    <property type="match status" value="1"/>
</dbReference>
<gene>
    <name evidence="3" type="ORF">Poly51_32900</name>
</gene>
<dbReference type="InterPro" id="IPR011519">
    <property type="entry name" value="UnbV_ASPIC"/>
</dbReference>
<dbReference type="InterPro" id="IPR013517">
    <property type="entry name" value="FG-GAP"/>
</dbReference>
<proteinExistence type="predicted"/>
<evidence type="ECO:0000313" key="4">
    <source>
        <dbReference type="Proteomes" id="UP000318288"/>
    </source>
</evidence>
<organism evidence="3 4">
    <name type="scientific">Rubripirellula tenax</name>
    <dbReference type="NCBI Taxonomy" id="2528015"/>
    <lineage>
        <taxon>Bacteria</taxon>
        <taxon>Pseudomonadati</taxon>
        <taxon>Planctomycetota</taxon>
        <taxon>Planctomycetia</taxon>
        <taxon>Pirellulales</taxon>
        <taxon>Pirellulaceae</taxon>
        <taxon>Rubripirellula</taxon>
    </lineage>
</organism>
<dbReference type="InterPro" id="IPR027039">
    <property type="entry name" value="Crtac1"/>
</dbReference>
<evidence type="ECO:0000259" key="2">
    <source>
        <dbReference type="Pfam" id="PF07593"/>
    </source>
</evidence>
<keyword evidence="4" id="KW-1185">Reference proteome</keyword>
<feature type="domain" description="ASPIC/UnbV" evidence="2">
    <location>
        <begin position="933"/>
        <end position="998"/>
    </location>
</feature>
<dbReference type="SUPFAM" id="SSF69318">
    <property type="entry name" value="Integrin alpha N-terminal domain"/>
    <property type="match status" value="1"/>
</dbReference>
<protein>
    <submittedName>
        <fullName evidence="3">ASPIC and UnbV</fullName>
    </submittedName>
</protein>
<dbReference type="OrthoDB" id="5287961at2"/>
<dbReference type="AlphaFoldDB" id="A0A5C6F548"/>
<dbReference type="EMBL" id="SJPW01000004">
    <property type="protein sequence ID" value="TWU54571.1"/>
    <property type="molecule type" value="Genomic_DNA"/>
</dbReference>
<dbReference type="Proteomes" id="UP000318288">
    <property type="component" value="Unassembled WGS sequence"/>
</dbReference>
<name>A0A5C6F548_9BACT</name>